<gene>
    <name evidence="2" type="ORF">PHJA_000943200</name>
</gene>
<keyword evidence="1" id="KW-0472">Membrane</keyword>
<proteinExistence type="predicted"/>
<dbReference type="Proteomes" id="UP000653305">
    <property type="component" value="Unassembled WGS sequence"/>
</dbReference>
<evidence type="ECO:0000313" key="2">
    <source>
        <dbReference type="EMBL" id="GFP87995.1"/>
    </source>
</evidence>
<evidence type="ECO:0000256" key="1">
    <source>
        <dbReference type="SAM" id="Phobius"/>
    </source>
</evidence>
<feature type="transmembrane region" description="Helical" evidence="1">
    <location>
        <begin position="54"/>
        <end position="73"/>
    </location>
</feature>
<dbReference type="AlphaFoldDB" id="A0A830BX49"/>
<comment type="caution">
    <text evidence="2">The sequence shown here is derived from an EMBL/GenBank/DDBJ whole genome shotgun (WGS) entry which is preliminary data.</text>
</comment>
<feature type="transmembrane region" description="Helical" evidence="1">
    <location>
        <begin position="6"/>
        <end position="33"/>
    </location>
</feature>
<organism evidence="2 3">
    <name type="scientific">Phtheirospermum japonicum</name>
    <dbReference type="NCBI Taxonomy" id="374723"/>
    <lineage>
        <taxon>Eukaryota</taxon>
        <taxon>Viridiplantae</taxon>
        <taxon>Streptophyta</taxon>
        <taxon>Embryophyta</taxon>
        <taxon>Tracheophyta</taxon>
        <taxon>Spermatophyta</taxon>
        <taxon>Magnoliopsida</taxon>
        <taxon>eudicotyledons</taxon>
        <taxon>Gunneridae</taxon>
        <taxon>Pentapetalae</taxon>
        <taxon>asterids</taxon>
        <taxon>lamiids</taxon>
        <taxon>Lamiales</taxon>
        <taxon>Orobanchaceae</taxon>
        <taxon>Orobanchaceae incertae sedis</taxon>
        <taxon>Phtheirospermum</taxon>
    </lineage>
</organism>
<keyword evidence="1" id="KW-1133">Transmembrane helix</keyword>
<evidence type="ECO:0000313" key="3">
    <source>
        <dbReference type="Proteomes" id="UP000653305"/>
    </source>
</evidence>
<dbReference type="EMBL" id="BMAC01000159">
    <property type="protein sequence ID" value="GFP87995.1"/>
    <property type="molecule type" value="Genomic_DNA"/>
</dbReference>
<accession>A0A830BX49</accession>
<sequence length="94" mass="10693">MTILELIYFLLIKNLIGRFARIFSQLLYSFAIYGGNPNKKLSMLLRGVFSSSEHLIVIGSLNLMVFILVATTIPDMLDGLNGSKYCTIFMYFEQ</sequence>
<keyword evidence="3" id="KW-1185">Reference proteome</keyword>
<name>A0A830BX49_9LAMI</name>
<reference evidence="2" key="1">
    <citation type="submission" date="2020-07" db="EMBL/GenBank/DDBJ databases">
        <title>Ethylene signaling mediates host invasion by parasitic plants.</title>
        <authorList>
            <person name="Yoshida S."/>
        </authorList>
    </citation>
    <scope>NUCLEOTIDE SEQUENCE</scope>
    <source>
        <strain evidence="2">Okayama</strain>
    </source>
</reference>
<protein>
    <submittedName>
        <fullName evidence="2">Uncharacterized protein</fullName>
    </submittedName>
</protein>
<keyword evidence="1" id="KW-0812">Transmembrane</keyword>